<dbReference type="EMBL" id="JAUGQQ010000004">
    <property type="protein sequence ID" value="MDN3724256.1"/>
    <property type="molecule type" value="Genomic_DNA"/>
</dbReference>
<proteinExistence type="predicted"/>
<evidence type="ECO:0000313" key="3">
    <source>
        <dbReference type="Proteomes" id="UP001244787"/>
    </source>
</evidence>
<feature type="chain" id="PRO_5047177958" evidence="1">
    <location>
        <begin position="25"/>
        <end position="441"/>
    </location>
</feature>
<name>A0ABT8DFX2_9FLAO</name>
<protein>
    <submittedName>
        <fullName evidence="2">Uncharacterized protein</fullName>
    </submittedName>
</protein>
<reference evidence="2 3" key="1">
    <citation type="submission" date="2023-06" db="EMBL/GenBank/DDBJ databases">
        <authorList>
            <person name="Ye Y.-Q."/>
            <person name="Du Z.-J."/>
        </authorList>
    </citation>
    <scope>NUCLEOTIDE SEQUENCE [LARGE SCALE GENOMIC DNA]</scope>
    <source>
        <strain evidence="2 3">SDUM287046</strain>
    </source>
</reference>
<comment type="caution">
    <text evidence="2">The sequence shown here is derived from an EMBL/GenBank/DDBJ whole genome shotgun (WGS) entry which is preliminary data.</text>
</comment>
<accession>A0ABT8DFX2</accession>
<gene>
    <name evidence="2" type="ORF">QRD02_07665</name>
</gene>
<feature type="signal peptide" evidence="1">
    <location>
        <begin position="1"/>
        <end position="24"/>
    </location>
</feature>
<sequence>MKYYKNLLCLAFAILTLISCNTSDDESNGPLRVEITNFQPSYSQMVLDWRLSKPENIIIQGISVMRQTSEDFSYPETIDNIPSNSETYTDLDVPYYPEVSYFLSIDYRDDNQPELGMQTLESELKTFTRNIVLIKTVPYQVKQDPLNPDDFHLIDRMDQNLLKKYNAIQNSIVAEKSFDNAFSYYNRFFIRNSLLFFVNSYGHIDQLNTADYETQANYQLNVRNRVNAFSVNADRLYYIDGEVINFMTLSTGISTRLGWGFNPEEMIALNDTDILCIYDGFNSTGATIYEFTPQNCPGTSFCDPVNLAYTDGALDGNDVDANILAINSSQTQLVTGRDGNIFRMSDLSKLASLSTIAGEPYFQFAYDSQNNIYATVQGKKLIHKFKANTFELLETIETKLYPLYPLITSNGLYVIGGYSPVSYWGPYENFSFNVECAIEIF</sequence>
<dbReference type="Proteomes" id="UP001244787">
    <property type="component" value="Unassembled WGS sequence"/>
</dbReference>
<evidence type="ECO:0000256" key="1">
    <source>
        <dbReference type="SAM" id="SignalP"/>
    </source>
</evidence>
<dbReference type="InterPro" id="IPR011047">
    <property type="entry name" value="Quinoprotein_ADH-like_sf"/>
</dbReference>
<dbReference type="SUPFAM" id="SSF50998">
    <property type="entry name" value="Quinoprotein alcohol dehydrogenase-like"/>
    <property type="match status" value="1"/>
</dbReference>
<organism evidence="2 3">
    <name type="scientific">Aequorivita aurantiaca</name>
    <dbReference type="NCBI Taxonomy" id="3053356"/>
    <lineage>
        <taxon>Bacteria</taxon>
        <taxon>Pseudomonadati</taxon>
        <taxon>Bacteroidota</taxon>
        <taxon>Flavobacteriia</taxon>
        <taxon>Flavobacteriales</taxon>
        <taxon>Flavobacteriaceae</taxon>
        <taxon>Aequorivita</taxon>
    </lineage>
</organism>
<dbReference type="RefSeq" id="WP_290254353.1">
    <property type="nucleotide sequence ID" value="NZ_JAUGQQ010000004.1"/>
</dbReference>
<evidence type="ECO:0000313" key="2">
    <source>
        <dbReference type="EMBL" id="MDN3724256.1"/>
    </source>
</evidence>
<keyword evidence="3" id="KW-1185">Reference proteome</keyword>
<keyword evidence="1" id="KW-0732">Signal</keyword>
<dbReference type="PROSITE" id="PS51257">
    <property type="entry name" value="PROKAR_LIPOPROTEIN"/>
    <property type="match status" value="1"/>
</dbReference>